<proteinExistence type="predicted"/>
<dbReference type="GO" id="GO:0016020">
    <property type="term" value="C:membrane"/>
    <property type="evidence" value="ECO:0007669"/>
    <property type="project" value="InterPro"/>
</dbReference>
<dbReference type="RefSeq" id="WP_092902769.1">
    <property type="nucleotide sequence ID" value="NZ_FOZS01000001.1"/>
</dbReference>
<accession>A0A1I6QII1</accession>
<dbReference type="InterPro" id="IPR000620">
    <property type="entry name" value="EamA_dom"/>
</dbReference>
<keyword evidence="1" id="KW-0812">Transmembrane</keyword>
<dbReference type="SUPFAM" id="SSF103481">
    <property type="entry name" value="Multidrug resistance efflux transporter EmrE"/>
    <property type="match status" value="1"/>
</dbReference>
<dbReference type="AlphaFoldDB" id="A0A1I6QII1"/>
<keyword evidence="4" id="KW-1185">Reference proteome</keyword>
<dbReference type="Proteomes" id="UP000199199">
    <property type="component" value="Unassembled WGS sequence"/>
</dbReference>
<keyword evidence="1" id="KW-1133">Transmembrane helix</keyword>
<protein>
    <submittedName>
        <fullName evidence="3">Transporter family protein</fullName>
    </submittedName>
</protein>
<keyword evidence="1" id="KW-0472">Membrane</keyword>
<reference evidence="4" key="1">
    <citation type="submission" date="2016-10" db="EMBL/GenBank/DDBJ databases">
        <authorList>
            <person name="Varghese N."/>
            <person name="Submissions S."/>
        </authorList>
    </citation>
    <scope>NUCLEOTIDE SEQUENCE [LARGE SCALE GENOMIC DNA]</scope>
    <source>
        <strain evidence="4">DSM 22427</strain>
    </source>
</reference>
<sequence>MVRRYLALSLVAFVAYSLVAPVMKIAMESIPSTMAVFLSNFVMLVFVGGVLVYREIPVRPYLNHPKTPYIAGWGITLAVGLLAYYRALELGPVSVVVPIYGLFIALSSVIGIVFLEESLTARKVAGIGFALLAIVLMSL</sequence>
<organism evidence="3 4">
    <name type="scientific">Halostagnicola kamekurae</name>
    <dbReference type="NCBI Taxonomy" id="619731"/>
    <lineage>
        <taxon>Archaea</taxon>
        <taxon>Methanobacteriati</taxon>
        <taxon>Methanobacteriota</taxon>
        <taxon>Stenosarchaea group</taxon>
        <taxon>Halobacteria</taxon>
        <taxon>Halobacteriales</taxon>
        <taxon>Natrialbaceae</taxon>
        <taxon>Halostagnicola</taxon>
    </lineage>
</organism>
<dbReference type="InterPro" id="IPR037185">
    <property type="entry name" value="EmrE-like"/>
</dbReference>
<evidence type="ECO:0000259" key="2">
    <source>
        <dbReference type="Pfam" id="PF00892"/>
    </source>
</evidence>
<name>A0A1I6QII1_9EURY</name>
<gene>
    <name evidence="3" type="ORF">SAMN04488556_1290</name>
</gene>
<dbReference type="Gene3D" id="1.10.3730.20">
    <property type="match status" value="1"/>
</dbReference>
<feature type="transmembrane region" description="Helical" evidence="1">
    <location>
        <begin position="35"/>
        <end position="56"/>
    </location>
</feature>
<feature type="transmembrane region" description="Helical" evidence="1">
    <location>
        <begin position="68"/>
        <end position="87"/>
    </location>
</feature>
<dbReference type="Pfam" id="PF00892">
    <property type="entry name" value="EamA"/>
    <property type="match status" value="1"/>
</dbReference>
<evidence type="ECO:0000313" key="4">
    <source>
        <dbReference type="Proteomes" id="UP000199199"/>
    </source>
</evidence>
<feature type="transmembrane region" description="Helical" evidence="1">
    <location>
        <begin position="93"/>
        <end position="114"/>
    </location>
</feature>
<dbReference type="OrthoDB" id="156473at2157"/>
<dbReference type="EMBL" id="FOZS01000001">
    <property type="protein sequence ID" value="SFS52155.1"/>
    <property type="molecule type" value="Genomic_DNA"/>
</dbReference>
<evidence type="ECO:0000313" key="3">
    <source>
        <dbReference type="EMBL" id="SFS52155.1"/>
    </source>
</evidence>
<evidence type="ECO:0000256" key="1">
    <source>
        <dbReference type="SAM" id="Phobius"/>
    </source>
</evidence>
<feature type="domain" description="EamA" evidence="2">
    <location>
        <begin position="6"/>
        <end position="138"/>
    </location>
</feature>